<dbReference type="Pfam" id="PF13228">
    <property type="entry name" value="DUF4037"/>
    <property type="match status" value="1"/>
</dbReference>
<gene>
    <name evidence="2" type="ORF">LCGC14_1761970</name>
</gene>
<reference evidence="2" key="1">
    <citation type="journal article" date="2015" name="Nature">
        <title>Complex archaea that bridge the gap between prokaryotes and eukaryotes.</title>
        <authorList>
            <person name="Spang A."/>
            <person name="Saw J.H."/>
            <person name="Jorgensen S.L."/>
            <person name="Zaremba-Niedzwiedzka K."/>
            <person name="Martijn J."/>
            <person name="Lind A.E."/>
            <person name="van Eijk R."/>
            <person name="Schleper C."/>
            <person name="Guy L."/>
            <person name="Ettema T.J."/>
        </authorList>
    </citation>
    <scope>NUCLEOTIDE SEQUENCE</scope>
</reference>
<evidence type="ECO:0000259" key="1">
    <source>
        <dbReference type="Pfam" id="PF13228"/>
    </source>
</evidence>
<dbReference type="EMBL" id="LAZR01016405">
    <property type="protein sequence ID" value="KKM04664.1"/>
    <property type="molecule type" value="Genomic_DNA"/>
</dbReference>
<accession>A0A0F9H0Q6</accession>
<name>A0A0F9H0Q6_9ZZZZ</name>
<comment type="caution">
    <text evidence="2">The sequence shown here is derived from an EMBL/GenBank/DDBJ whole genome shotgun (WGS) entry which is preliminary data.</text>
</comment>
<dbReference type="InterPro" id="IPR025117">
    <property type="entry name" value="DUF4037"/>
</dbReference>
<proteinExistence type="predicted"/>
<sequence>MKGLDLHRDFFRECGRPLLAKTFPDEFPQIAAASVGFGSDRLGADDEFSQDHAWEPGFQIFSDRLPRDLLKRIESHLYENMPWEFRGVRRSDCCGSPNTIRAWTVDEFFASMTSFARPPERDRLWLLMTDEALYHVTNGEVFYDPTGDFTKRRELFGYYPENVWRFKLAGRAHRIDVQRYQMERCAAHGEEVAADLMLWEGLREVFHFACLINRRYAPNDRWLHWVFRRLPALAGDIEPLVARISRTTDMSRRLSLYEKIVASCAGWAYEHGLATKGKYWWADLREAVQGELRAFPVPSWVGVEYKYSSQFALGGSFRGLLTESGQQVRPADADRPRD</sequence>
<feature type="domain" description="DUF4037" evidence="1">
    <location>
        <begin position="125"/>
        <end position="223"/>
    </location>
</feature>
<dbReference type="AlphaFoldDB" id="A0A0F9H0Q6"/>
<evidence type="ECO:0000313" key="2">
    <source>
        <dbReference type="EMBL" id="KKM04664.1"/>
    </source>
</evidence>
<organism evidence="2">
    <name type="scientific">marine sediment metagenome</name>
    <dbReference type="NCBI Taxonomy" id="412755"/>
    <lineage>
        <taxon>unclassified sequences</taxon>
        <taxon>metagenomes</taxon>
        <taxon>ecological metagenomes</taxon>
    </lineage>
</organism>
<protein>
    <recommendedName>
        <fullName evidence="1">DUF4037 domain-containing protein</fullName>
    </recommendedName>
</protein>